<dbReference type="SUPFAM" id="SSF56219">
    <property type="entry name" value="DNase I-like"/>
    <property type="match status" value="1"/>
</dbReference>
<comment type="caution">
    <text evidence="2">The sequence shown here is derived from an EMBL/GenBank/DDBJ whole genome shotgun (WGS) entry which is preliminary data.</text>
</comment>
<dbReference type="Pfam" id="PF03372">
    <property type="entry name" value="Exo_endo_phos"/>
    <property type="match status" value="1"/>
</dbReference>
<dbReference type="InterPro" id="IPR036691">
    <property type="entry name" value="Endo/exonu/phosph_ase_sf"/>
</dbReference>
<dbReference type="AlphaFoldDB" id="A0AAW2J0K2"/>
<organism evidence="2">
    <name type="scientific">Sesamum radiatum</name>
    <name type="common">Black benniseed</name>
    <dbReference type="NCBI Taxonomy" id="300843"/>
    <lineage>
        <taxon>Eukaryota</taxon>
        <taxon>Viridiplantae</taxon>
        <taxon>Streptophyta</taxon>
        <taxon>Embryophyta</taxon>
        <taxon>Tracheophyta</taxon>
        <taxon>Spermatophyta</taxon>
        <taxon>Magnoliopsida</taxon>
        <taxon>eudicotyledons</taxon>
        <taxon>Gunneridae</taxon>
        <taxon>Pentapetalae</taxon>
        <taxon>asterids</taxon>
        <taxon>lamiids</taxon>
        <taxon>Lamiales</taxon>
        <taxon>Pedaliaceae</taxon>
        <taxon>Sesamum</taxon>
    </lineage>
</organism>
<feature type="domain" description="Endonuclease/exonuclease/phosphatase" evidence="1">
    <location>
        <begin position="7"/>
        <end position="220"/>
    </location>
</feature>
<name>A0AAW2J0K2_SESRA</name>
<dbReference type="EMBL" id="JACGWJ010000816">
    <property type="protein sequence ID" value="KAL0288046.1"/>
    <property type="molecule type" value="Genomic_DNA"/>
</dbReference>
<reference evidence="2" key="1">
    <citation type="submission" date="2020-06" db="EMBL/GenBank/DDBJ databases">
        <authorList>
            <person name="Li T."/>
            <person name="Hu X."/>
            <person name="Zhang T."/>
            <person name="Song X."/>
            <person name="Zhang H."/>
            <person name="Dai N."/>
            <person name="Sheng W."/>
            <person name="Hou X."/>
            <person name="Wei L."/>
        </authorList>
    </citation>
    <scope>NUCLEOTIDE SEQUENCE</scope>
    <source>
        <strain evidence="2">G02</strain>
        <tissue evidence="2">Leaf</tissue>
    </source>
</reference>
<accession>A0AAW2J0K2</accession>
<evidence type="ECO:0000313" key="2">
    <source>
        <dbReference type="EMBL" id="KAL0288046.1"/>
    </source>
</evidence>
<protein>
    <recommendedName>
        <fullName evidence="1">Endonuclease/exonuclease/phosphatase domain-containing protein</fullName>
    </recommendedName>
</protein>
<reference evidence="2" key="2">
    <citation type="journal article" date="2024" name="Plant">
        <title>Genomic evolution and insights into agronomic trait innovations of Sesamum species.</title>
        <authorList>
            <person name="Miao H."/>
            <person name="Wang L."/>
            <person name="Qu L."/>
            <person name="Liu H."/>
            <person name="Sun Y."/>
            <person name="Le M."/>
            <person name="Wang Q."/>
            <person name="Wei S."/>
            <person name="Zheng Y."/>
            <person name="Lin W."/>
            <person name="Duan Y."/>
            <person name="Cao H."/>
            <person name="Xiong S."/>
            <person name="Wang X."/>
            <person name="Wei L."/>
            <person name="Li C."/>
            <person name="Ma Q."/>
            <person name="Ju M."/>
            <person name="Zhao R."/>
            <person name="Li G."/>
            <person name="Mu C."/>
            <person name="Tian Q."/>
            <person name="Mei H."/>
            <person name="Zhang T."/>
            <person name="Gao T."/>
            <person name="Zhang H."/>
        </authorList>
    </citation>
    <scope>NUCLEOTIDE SEQUENCE</scope>
    <source>
        <strain evidence="2">G02</strain>
    </source>
</reference>
<evidence type="ECO:0000259" key="1">
    <source>
        <dbReference type="Pfam" id="PF03372"/>
    </source>
</evidence>
<gene>
    <name evidence="2" type="ORF">Sradi_7109100</name>
</gene>
<sequence length="381" mass="43265">MRGLNRRDHQVSVTDLISKHALHFIGILETRVAVGNVARVQRGLLPRWNYFVDYGGPGNRVWLAWDPDFVDVTVVETGAQFMHCSVLIRSIHMFVFITVVYGVNDVVGRRELWRDLARISTVVTAVPWLVGGDFNTVLDTSEVCGPSGDITGAAAEFQGCLHDTGLIHVPMLGERFTWHNCSRDSRSLWKQLDRLLANDRWLGNWPDTAYACLNARTSDHSPLVLRGDTSSRCFGMFRFDNYLARSAEFIPSVQRIWRHHIVGTAMFSVTKKLKALKPIFQAQRQRKGDLSTNVSLAKGFLAAAQTLLTTDRHCPTLLHLEFCCKLVLRLASRLEQNMHTDGRTLTSQPDVTNEFIRYYQELLGGSTRDRVIDLHYLRPWA</sequence>
<dbReference type="Gene3D" id="3.60.10.10">
    <property type="entry name" value="Endonuclease/exonuclease/phosphatase"/>
    <property type="match status" value="1"/>
</dbReference>
<proteinExistence type="predicted"/>
<dbReference type="PANTHER" id="PTHR33710">
    <property type="entry name" value="BNAC02G09200D PROTEIN"/>
    <property type="match status" value="1"/>
</dbReference>
<dbReference type="InterPro" id="IPR005135">
    <property type="entry name" value="Endo/exonuclease/phosphatase"/>
</dbReference>
<dbReference type="PANTHER" id="PTHR33710:SF71">
    <property type="entry name" value="ENDONUCLEASE_EXONUCLEASE_PHOSPHATASE DOMAIN-CONTAINING PROTEIN"/>
    <property type="match status" value="1"/>
</dbReference>